<keyword evidence="1" id="KW-0732">Signal</keyword>
<dbReference type="EMBL" id="JBHSZQ010000015">
    <property type="protein sequence ID" value="MFC7126100.1"/>
    <property type="molecule type" value="Genomic_DNA"/>
</dbReference>
<comment type="caution">
    <text evidence="3">The sequence shown here is derived from an EMBL/GenBank/DDBJ whole genome shotgun (WGS) entry which is preliminary data.</text>
</comment>
<dbReference type="AlphaFoldDB" id="A0ABD5XA71"/>
<organism evidence="3 4">
    <name type="scientific">Halovenus rubra</name>
    <dbReference type="NCBI Taxonomy" id="869890"/>
    <lineage>
        <taxon>Archaea</taxon>
        <taxon>Methanobacteriati</taxon>
        <taxon>Methanobacteriota</taxon>
        <taxon>Stenosarchaea group</taxon>
        <taxon>Halobacteria</taxon>
        <taxon>Halobacteriales</taxon>
        <taxon>Haloarculaceae</taxon>
        <taxon>Halovenus</taxon>
    </lineage>
</organism>
<dbReference type="PANTHER" id="PTHR30006:SF24">
    <property type="entry name" value="SLL0237 PROTEIN"/>
    <property type="match status" value="1"/>
</dbReference>
<evidence type="ECO:0000256" key="1">
    <source>
        <dbReference type="ARBA" id="ARBA00022729"/>
    </source>
</evidence>
<dbReference type="Proteomes" id="UP001596414">
    <property type="component" value="Unassembled WGS sequence"/>
</dbReference>
<feature type="region of interest" description="Disordered" evidence="2">
    <location>
        <begin position="30"/>
        <end position="86"/>
    </location>
</feature>
<accession>A0ABD5XA71</accession>
<reference evidence="3 4" key="1">
    <citation type="journal article" date="2014" name="Int. J. Syst. Evol. Microbiol.">
        <title>Complete genome sequence of Corynebacterium casei LMG S-19264T (=DSM 44701T), isolated from a smear-ripened cheese.</title>
        <authorList>
            <consortium name="US DOE Joint Genome Institute (JGI-PGF)"/>
            <person name="Walter F."/>
            <person name="Albersmeier A."/>
            <person name="Kalinowski J."/>
            <person name="Ruckert C."/>
        </authorList>
    </citation>
    <scope>NUCLEOTIDE SEQUENCE [LARGE SCALE GENOMIC DNA]</scope>
    <source>
        <strain evidence="3 4">CGMCC 4.7215</strain>
    </source>
</reference>
<dbReference type="Pfam" id="PF13343">
    <property type="entry name" value="SBP_bac_6"/>
    <property type="match status" value="1"/>
</dbReference>
<protein>
    <submittedName>
        <fullName evidence="3">Extracellular solute-binding protein</fullName>
    </submittedName>
</protein>
<name>A0ABD5XA71_9EURY</name>
<dbReference type="Gene3D" id="3.40.190.10">
    <property type="entry name" value="Periplasmic binding protein-like II"/>
    <property type="match status" value="2"/>
</dbReference>
<gene>
    <name evidence="3" type="ORF">ACFQJ7_08635</name>
</gene>
<dbReference type="PANTHER" id="PTHR30006">
    <property type="entry name" value="THIAMINE-BINDING PERIPLASMIC PROTEIN-RELATED"/>
    <property type="match status" value="1"/>
</dbReference>
<dbReference type="InterPro" id="IPR026045">
    <property type="entry name" value="Ferric-bd"/>
</dbReference>
<sequence>MTSQNPDDGHDRRRFIAGLTALGATSLAGCTDLLGDDSNDENNDSEESSDGEDNSNGSDGTDSDIGQIGSGRAGRDAPGGMSMEELPDLSGELTVYSGRGEFLVGPLVNYIENLYDDFELTPRYADSTDHVNAILNEGQGTPADVFYSVNSGSLGALADEGRTQALPSEVVDMVPDEFHTEQWTGTSGRARTVPYNTDAYAEEDLPDSIMAYPDFEGDLGWAPSYGSCQAFVTAMRILEGEEATSEWVEGIIDGGVQTYPNEFAASQAVADGEIDAAFTNHYYIQRVLDSNPNASIATSFTSGDAGSVFNVAGATIIDAADNADLAAKFIRHLLSAEAQEFFAVETFEYPLNPNVEPVGDLPTTDELDVPELDLSELSDLEATVDLLREAGANV</sequence>
<dbReference type="RefSeq" id="WP_267638869.1">
    <property type="nucleotide sequence ID" value="NZ_JAODIY010000044.1"/>
</dbReference>
<evidence type="ECO:0000256" key="2">
    <source>
        <dbReference type="SAM" id="MobiDB-lite"/>
    </source>
</evidence>
<evidence type="ECO:0000313" key="3">
    <source>
        <dbReference type="EMBL" id="MFC7126100.1"/>
    </source>
</evidence>
<proteinExistence type="predicted"/>
<feature type="compositionally biased region" description="Low complexity" evidence="2">
    <location>
        <begin position="54"/>
        <end position="64"/>
    </location>
</feature>
<dbReference type="SUPFAM" id="SSF53850">
    <property type="entry name" value="Periplasmic binding protein-like II"/>
    <property type="match status" value="1"/>
</dbReference>
<evidence type="ECO:0000313" key="4">
    <source>
        <dbReference type="Proteomes" id="UP001596414"/>
    </source>
</evidence>
<dbReference type="PIRSF" id="PIRSF002825">
    <property type="entry name" value="CfbpA"/>
    <property type="match status" value="1"/>
</dbReference>
<feature type="compositionally biased region" description="Acidic residues" evidence="2">
    <location>
        <begin position="34"/>
        <end position="53"/>
    </location>
</feature>